<accession>A0A0V0QM58</accession>
<dbReference type="OrthoDB" id="303413at2759"/>
<comment type="caution">
    <text evidence="2">The sequence shown here is derived from an EMBL/GenBank/DDBJ whole genome shotgun (WGS) entry which is preliminary data.</text>
</comment>
<dbReference type="Gene3D" id="1.10.220.60">
    <property type="entry name" value="GRIP domain"/>
    <property type="match status" value="1"/>
</dbReference>
<dbReference type="EMBL" id="LDAU01000131">
    <property type="protein sequence ID" value="KRX03449.1"/>
    <property type="molecule type" value="Genomic_DNA"/>
</dbReference>
<sequence>MSITQQESPKIIEQECDQDSYSQPLNLTITSQSSFEEFELIKQEQTQLSITLIDESESIRENCLQFMAEENQDEDKKAEETQEIRFLLQRLQKMNISNDLEPLINLKDHIIILQQTIFDILKKQKINNEDQQTQQKKLSEIIMKMKAQIAKEGKEKQEILVQGRNKIKELEKQFEKYKSESILQFKEKDVKIEFLNKEMKKNIDTQYLKNILVKFFLAEKKVKQRLLPCIGTVLQFSDEELKQIQEQIFPKEQMTFLNSIFTFGGNN</sequence>
<reference evidence="2 3" key="1">
    <citation type="journal article" date="2015" name="Sci. Rep.">
        <title>Genome of the facultative scuticociliatosis pathogen Pseudocohnilembus persalinus provides insight into its virulence through horizontal gene transfer.</title>
        <authorList>
            <person name="Xiong J."/>
            <person name="Wang G."/>
            <person name="Cheng J."/>
            <person name="Tian M."/>
            <person name="Pan X."/>
            <person name="Warren A."/>
            <person name="Jiang C."/>
            <person name="Yuan D."/>
            <person name="Miao W."/>
        </authorList>
    </citation>
    <scope>NUCLEOTIDE SEQUENCE [LARGE SCALE GENOMIC DNA]</scope>
    <source>
        <strain evidence="2">36N120E</strain>
    </source>
</reference>
<dbReference type="PROSITE" id="PS50913">
    <property type="entry name" value="GRIP"/>
    <property type="match status" value="1"/>
</dbReference>
<dbReference type="OMA" id="QMHEDIK"/>
<dbReference type="Pfam" id="PF01465">
    <property type="entry name" value="GRIP"/>
    <property type="match status" value="1"/>
</dbReference>
<protein>
    <recommendedName>
        <fullName evidence="1">GRIP domain-containing protein</fullName>
    </recommendedName>
</protein>
<evidence type="ECO:0000313" key="2">
    <source>
        <dbReference type="EMBL" id="KRX03449.1"/>
    </source>
</evidence>
<evidence type="ECO:0000313" key="3">
    <source>
        <dbReference type="Proteomes" id="UP000054937"/>
    </source>
</evidence>
<dbReference type="InterPro" id="IPR000237">
    <property type="entry name" value="GRIP_dom"/>
</dbReference>
<dbReference type="AlphaFoldDB" id="A0A0V0QM58"/>
<name>A0A0V0QM58_PSEPJ</name>
<proteinExistence type="predicted"/>
<organism evidence="2 3">
    <name type="scientific">Pseudocohnilembus persalinus</name>
    <name type="common">Ciliate</name>
    <dbReference type="NCBI Taxonomy" id="266149"/>
    <lineage>
        <taxon>Eukaryota</taxon>
        <taxon>Sar</taxon>
        <taxon>Alveolata</taxon>
        <taxon>Ciliophora</taxon>
        <taxon>Intramacronucleata</taxon>
        <taxon>Oligohymenophorea</taxon>
        <taxon>Scuticociliatia</taxon>
        <taxon>Philasterida</taxon>
        <taxon>Pseudocohnilembidae</taxon>
        <taxon>Pseudocohnilembus</taxon>
    </lineage>
</organism>
<gene>
    <name evidence="2" type="ORF">PPERSA_02828</name>
</gene>
<dbReference type="Proteomes" id="UP000054937">
    <property type="component" value="Unassembled WGS sequence"/>
</dbReference>
<feature type="domain" description="GRIP" evidence="1">
    <location>
        <begin position="198"/>
        <end position="247"/>
    </location>
</feature>
<keyword evidence="3" id="KW-1185">Reference proteome</keyword>
<evidence type="ECO:0000259" key="1">
    <source>
        <dbReference type="PROSITE" id="PS50913"/>
    </source>
</evidence>
<dbReference type="InParanoid" id="A0A0V0QM58"/>
<dbReference type="SMART" id="SM00755">
    <property type="entry name" value="Grip"/>
    <property type="match status" value="1"/>
</dbReference>